<keyword evidence="2" id="KW-1185">Reference proteome</keyword>
<evidence type="ECO:0008006" key="3">
    <source>
        <dbReference type="Google" id="ProtNLM"/>
    </source>
</evidence>
<organism evidence="1 2">
    <name type="scientific">Ignicoccus pacificus DSM 13166</name>
    <dbReference type="NCBI Taxonomy" id="940294"/>
    <lineage>
        <taxon>Archaea</taxon>
        <taxon>Thermoproteota</taxon>
        <taxon>Thermoprotei</taxon>
        <taxon>Desulfurococcales</taxon>
        <taxon>Desulfurococcaceae</taxon>
        <taxon>Ignicoccus</taxon>
    </lineage>
</organism>
<dbReference type="KEGG" id="ipc:IPA_01535"/>
<evidence type="ECO:0000313" key="1">
    <source>
        <dbReference type="EMBL" id="UXD22088.1"/>
    </source>
</evidence>
<accession>A0A977KAJ4</accession>
<dbReference type="AlphaFoldDB" id="A0A977KAJ4"/>
<dbReference type="EMBL" id="CP006868">
    <property type="protein sequence ID" value="UXD22088.1"/>
    <property type="molecule type" value="Genomic_DNA"/>
</dbReference>
<protein>
    <recommendedName>
        <fullName evidence="3">DUF4258 domain-containing protein</fullName>
    </recommendedName>
</protein>
<gene>
    <name evidence="1" type="ORF">IPA_01535</name>
</gene>
<reference evidence="1" key="1">
    <citation type="submission" date="2013-11" db="EMBL/GenBank/DDBJ databases">
        <title>Comparative genomics of Ignicoccus.</title>
        <authorList>
            <person name="Podar M."/>
        </authorList>
    </citation>
    <scope>NUCLEOTIDE SEQUENCE</scope>
    <source>
        <strain evidence="1">DSM 13166</strain>
    </source>
</reference>
<sequence length="45" mass="5211">MKVKFTNHAEDRIRKYGLNKIVVVRALLEPDCVIEGKLRVSSVER</sequence>
<name>A0A977KAJ4_9CREN</name>
<proteinExistence type="predicted"/>
<evidence type="ECO:0000313" key="2">
    <source>
        <dbReference type="Proteomes" id="UP001063698"/>
    </source>
</evidence>
<dbReference type="Proteomes" id="UP001063698">
    <property type="component" value="Chromosome"/>
</dbReference>